<dbReference type="InterPro" id="IPR051398">
    <property type="entry name" value="Polysacch_Deacetylase"/>
</dbReference>
<dbReference type="GO" id="GO:0016810">
    <property type="term" value="F:hydrolase activity, acting on carbon-nitrogen (but not peptide) bonds"/>
    <property type="evidence" value="ECO:0007669"/>
    <property type="project" value="InterPro"/>
</dbReference>
<gene>
    <name evidence="5" type="ORF">FD25_GL002624</name>
</gene>
<dbReference type="PANTHER" id="PTHR34216">
    <property type="match status" value="1"/>
</dbReference>
<proteinExistence type="predicted"/>
<keyword evidence="3" id="KW-1133">Transmembrane helix</keyword>
<keyword evidence="3" id="KW-0472">Membrane</keyword>
<evidence type="ECO:0000256" key="2">
    <source>
        <dbReference type="ARBA" id="ARBA00022729"/>
    </source>
</evidence>
<protein>
    <submittedName>
        <fullName evidence="5">Xylanase chitin deacetylase</fullName>
    </submittedName>
</protein>
<dbReference type="PROSITE" id="PS51677">
    <property type="entry name" value="NODB"/>
    <property type="match status" value="1"/>
</dbReference>
<dbReference type="GO" id="GO:0005576">
    <property type="term" value="C:extracellular region"/>
    <property type="evidence" value="ECO:0007669"/>
    <property type="project" value="UniProtKB-SubCell"/>
</dbReference>
<sequence length="296" mass="33103">MELSEKVGGIIMKRKGLIWGSCLLIIIAIFGGVVWRQSRRTTVAPRTTKVTKSAASSASKAKAKPVTQPQWLKLKHQLKLPILMYHSISTGNQLRVPQAQFAQEMAYLKAHHYRTLTTAEAIKALETNSVPQKKVVWITLDDAYKDNLTKALPVLKRYDLHATINVITGFTHKSNHLSLAEMTRMQRTGHVDFASHTVQHLNLNELTAAQQKTELVASKQWLDQKLNQNTQMLCYPAGRADATTRKLAKQAGYKLALTTQEGLAQMSQGRYNLERLRITPGMTTATFATLIQVTNS</sequence>
<evidence type="ECO:0000256" key="1">
    <source>
        <dbReference type="ARBA" id="ARBA00004613"/>
    </source>
</evidence>
<dbReference type="PANTHER" id="PTHR34216:SF3">
    <property type="entry name" value="POLY-BETA-1,6-N-ACETYL-D-GLUCOSAMINE N-DEACETYLASE"/>
    <property type="match status" value="1"/>
</dbReference>
<keyword evidence="5" id="KW-0624">Polysaccharide degradation</keyword>
<keyword evidence="5" id="KW-0326">Glycosidase</keyword>
<comment type="caution">
    <text evidence="5">The sequence shown here is derived from an EMBL/GenBank/DDBJ whole genome shotgun (WGS) entry which is preliminary data.</text>
</comment>
<evidence type="ECO:0000256" key="3">
    <source>
        <dbReference type="SAM" id="Phobius"/>
    </source>
</evidence>
<accession>A0A0R1LJS6</accession>
<keyword evidence="6" id="KW-1185">Reference proteome</keyword>
<keyword evidence="5" id="KW-0119">Carbohydrate metabolism</keyword>
<evidence type="ECO:0000313" key="6">
    <source>
        <dbReference type="Proteomes" id="UP000051955"/>
    </source>
</evidence>
<evidence type="ECO:0000313" key="5">
    <source>
        <dbReference type="EMBL" id="KRK96158.1"/>
    </source>
</evidence>
<organism evidence="5 6">
    <name type="scientific">Levilactobacillus acidifarinae DSM 19394 = JCM 15949</name>
    <dbReference type="NCBI Taxonomy" id="1423715"/>
    <lineage>
        <taxon>Bacteria</taxon>
        <taxon>Bacillati</taxon>
        <taxon>Bacillota</taxon>
        <taxon>Bacilli</taxon>
        <taxon>Lactobacillales</taxon>
        <taxon>Lactobacillaceae</taxon>
        <taxon>Levilactobacillus</taxon>
    </lineage>
</organism>
<dbReference type="STRING" id="1423715.FD25_GL002624"/>
<dbReference type="GO" id="GO:0016798">
    <property type="term" value="F:hydrolase activity, acting on glycosyl bonds"/>
    <property type="evidence" value="ECO:0007669"/>
    <property type="project" value="UniProtKB-KW"/>
</dbReference>
<name>A0A0R1LJS6_9LACO</name>
<dbReference type="InterPro" id="IPR002509">
    <property type="entry name" value="NODB_dom"/>
</dbReference>
<dbReference type="Proteomes" id="UP000051955">
    <property type="component" value="Unassembled WGS sequence"/>
</dbReference>
<dbReference type="AlphaFoldDB" id="A0A0R1LJS6"/>
<keyword evidence="5" id="KW-0858">Xylan degradation</keyword>
<evidence type="ECO:0000259" key="4">
    <source>
        <dbReference type="PROSITE" id="PS51677"/>
    </source>
</evidence>
<reference evidence="5 6" key="1">
    <citation type="journal article" date="2015" name="Genome Announc.">
        <title>Expanding the biotechnology potential of lactobacilli through comparative genomics of 213 strains and associated genera.</title>
        <authorList>
            <person name="Sun Z."/>
            <person name="Harris H.M."/>
            <person name="McCann A."/>
            <person name="Guo C."/>
            <person name="Argimon S."/>
            <person name="Zhang W."/>
            <person name="Yang X."/>
            <person name="Jeffery I.B."/>
            <person name="Cooney J.C."/>
            <person name="Kagawa T.F."/>
            <person name="Liu W."/>
            <person name="Song Y."/>
            <person name="Salvetti E."/>
            <person name="Wrobel A."/>
            <person name="Rasinkangas P."/>
            <person name="Parkhill J."/>
            <person name="Rea M.C."/>
            <person name="O'Sullivan O."/>
            <person name="Ritari J."/>
            <person name="Douillard F.P."/>
            <person name="Paul Ross R."/>
            <person name="Yang R."/>
            <person name="Briner A.E."/>
            <person name="Felis G.E."/>
            <person name="de Vos W.M."/>
            <person name="Barrangou R."/>
            <person name="Klaenhammer T.R."/>
            <person name="Caufield P.W."/>
            <person name="Cui Y."/>
            <person name="Zhang H."/>
            <person name="O'Toole P.W."/>
        </authorList>
    </citation>
    <scope>NUCLEOTIDE SEQUENCE [LARGE SCALE GENOMIC DNA]</scope>
    <source>
        <strain evidence="5 6">DSM 19394</strain>
    </source>
</reference>
<keyword evidence="3" id="KW-0812">Transmembrane</keyword>
<dbReference type="PATRIC" id="fig|1423715.3.peg.2705"/>
<dbReference type="CDD" id="cd10918">
    <property type="entry name" value="CE4_NodB_like_5s_6s"/>
    <property type="match status" value="1"/>
</dbReference>
<dbReference type="GO" id="GO:0045493">
    <property type="term" value="P:xylan catabolic process"/>
    <property type="evidence" value="ECO:0007669"/>
    <property type="project" value="UniProtKB-KW"/>
</dbReference>
<feature type="transmembrane region" description="Helical" evidence="3">
    <location>
        <begin position="16"/>
        <end position="35"/>
    </location>
</feature>
<feature type="domain" description="NodB homology" evidence="4">
    <location>
        <begin position="134"/>
        <end position="296"/>
    </location>
</feature>
<dbReference type="Pfam" id="PF01522">
    <property type="entry name" value="Polysacc_deac_1"/>
    <property type="match status" value="1"/>
</dbReference>
<dbReference type="Gene3D" id="3.20.20.370">
    <property type="entry name" value="Glycoside hydrolase/deacetylase"/>
    <property type="match status" value="1"/>
</dbReference>
<comment type="subcellular location">
    <subcellularLocation>
        <location evidence="1">Secreted</location>
    </subcellularLocation>
</comment>
<keyword evidence="5" id="KW-0378">Hydrolase</keyword>
<dbReference type="EMBL" id="AZDV01000005">
    <property type="protein sequence ID" value="KRK96158.1"/>
    <property type="molecule type" value="Genomic_DNA"/>
</dbReference>
<dbReference type="SUPFAM" id="SSF88713">
    <property type="entry name" value="Glycoside hydrolase/deacetylase"/>
    <property type="match status" value="1"/>
</dbReference>
<keyword evidence="2" id="KW-0732">Signal</keyword>
<dbReference type="InterPro" id="IPR011330">
    <property type="entry name" value="Glyco_hydro/deAcase_b/a-brl"/>
</dbReference>